<proteinExistence type="predicted"/>
<dbReference type="SUPFAM" id="SSF48452">
    <property type="entry name" value="TPR-like"/>
    <property type="match status" value="1"/>
</dbReference>
<dbReference type="Proteomes" id="UP001155586">
    <property type="component" value="Unassembled WGS sequence"/>
</dbReference>
<evidence type="ECO:0000313" key="1">
    <source>
        <dbReference type="EMBL" id="MCW8332572.1"/>
    </source>
</evidence>
<dbReference type="Gene3D" id="1.25.40.10">
    <property type="entry name" value="Tetratricopeptide repeat domain"/>
    <property type="match status" value="1"/>
</dbReference>
<dbReference type="InterPro" id="IPR016024">
    <property type="entry name" value="ARM-type_fold"/>
</dbReference>
<dbReference type="RefSeq" id="WP_265686328.1">
    <property type="nucleotide sequence ID" value="NZ_JAKRRX010000006.1"/>
</dbReference>
<gene>
    <name evidence="1" type="ORF">MD483_01820</name>
</gene>
<reference evidence="1" key="1">
    <citation type="submission" date="2022-02" db="EMBL/GenBank/DDBJ databases">
        <title>Vibrio sp. nov., a new bacterium isolated from Bohai sea, China.</title>
        <authorList>
            <person name="Yuan Y."/>
        </authorList>
    </citation>
    <scope>NUCLEOTIDE SEQUENCE</scope>
    <source>
        <strain evidence="1">DBSS07</strain>
    </source>
</reference>
<protein>
    <submittedName>
        <fullName evidence="1">HEAT repeat domain-containing protein</fullName>
    </submittedName>
</protein>
<dbReference type="InterPro" id="IPR011990">
    <property type="entry name" value="TPR-like_helical_dom_sf"/>
</dbReference>
<comment type="caution">
    <text evidence="1">The sequence shown here is derived from an EMBL/GenBank/DDBJ whole genome shotgun (WGS) entry which is preliminary data.</text>
</comment>
<dbReference type="InterPro" id="IPR011989">
    <property type="entry name" value="ARM-like"/>
</dbReference>
<name>A0A9X3CBE1_9VIBR</name>
<accession>A0A9X3CBE1</accession>
<evidence type="ECO:0000313" key="2">
    <source>
        <dbReference type="Proteomes" id="UP001155586"/>
    </source>
</evidence>
<organism evidence="1 2">
    <name type="scientific">Vibrio paucivorans</name>
    <dbReference type="NCBI Taxonomy" id="2829489"/>
    <lineage>
        <taxon>Bacteria</taxon>
        <taxon>Pseudomonadati</taxon>
        <taxon>Pseudomonadota</taxon>
        <taxon>Gammaproteobacteria</taxon>
        <taxon>Vibrionales</taxon>
        <taxon>Vibrionaceae</taxon>
        <taxon>Vibrio</taxon>
    </lineage>
</organism>
<sequence>MTLLACSVIAGSALAQDEALLQPDQIQGDTAVTQEADDVQARLTKLSYTAQNQNEQPEVRADALRQLAQYPSQNALVAVARGLKDPSFVVREAAIIGSDPYQLEHRWRMVAPLLTDEHHSVRAAAAANLARDYNNVSEEQRAQLEAPIAELVAFLEQQQDDGSKLLLADVLRWHNQWEEADKRYQTLLVKDSDNPQLWLNLADNYRAQSKDKEAIDTLDTAIRKLPGTASLHYSKSLALVRLEDRTTAAEEIETAAKLAKDNSYYWYLNGVLQEDLNIDKSTKSFEKAYLISGAPEQLYAVCDIYVRYGNEKTDECLKELGKVAPDYVIKDLKSKQVKGS</sequence>
<dbReference type="EMBL" id="JAKRRX010000006">
    <property type="protein sequence ID" value="MCW8332572.1"/>
    <property type="molecule type" value="Genomic_DNA"/>
</dbReference>
<dbReference type="Gene3D" id="1.25.10.10">
    <property type="entry name" value="Leucine-rich Repeat Variant"/>
    <property type="match status" value="1"/>
</dbReference>
<keyword evidence="2" id="KW-1185">Reference proteome</keyword>
<dbReference type="AlphaFoldDB" id="A0A9X3CBE1"/>
<dbReference type="SUPFAM" id="SSF48371">
    <property type="entry name" value="ARM repeat"/>
    <property type="match status" value="1"/>
</dbReference>